<sequence>MGGSAQKISGRRLSTHRRVEQILTHRFTSRIVADHACKFLATMTQNICGKPSLGTDWMPGPYSKCVTRIDTRWGNGIFAKAALKCCGETPIKEYQCWQYCAVPDAQFQTWLDCVATVFEPKGYAECQSWGNQTTVKVKMSKTRQIEPYISKFPEIFKREGNREEKRSEAGVGLKRSVGGLVCALLVVSILVL</sequence>
<organism evidence="1 2">
    <name type="scientific">Amniculicola lignicola CBS 123094</name>
    <dbReference type="NCBI Taxonomy" id="1392246"/>
    <lineage>
        <taxon>Eukaryota</taxon>
        <taxon>Fungi</taxon>
        <taxon>Dikarya</taxon>
        <taxon>Ascomycota</taxon>
        <taxon>Pezizomycotina</taxon>
        <taxon>Dothideomycetes</taxon>
        <taxon>Pleosporomycetidae</taxon>
        <taxon>Pleosporales</taxon>
        <taxon>Amniculicolaceae</taxon>
        <taxon>Amniculicola</taxon>
    </lineage>
</organism>
<protein>
    <submittedName>
        <fullName evidence="1">Uncharacterized protein</fullName>
    </submittedName>
</protein>
<dbReference type="OrthoDB" id="3549244at2759"/>
<evidence type="ECO:0000313" key="1">
    <source>
        <dbReference type="EMBL" id="KAF1998439.1"/>
    </source>
</evidence>
<dbReference type="Proteomes" id="UP000799779">
    <property type="component" value="Unassembled WGS sequence"/>
</dbReference>
<gene>
    <name evidence="1" type="ORF">P154DRAFT_252523</name>
</gene>
<proteinExistence type="predicted"/>
<name>A0A6A5WCB0_9PLEO</name>
<accession>A0A6A5WCB0</accession>
<evidence type="ECO:0000313" key="2">
    <source>
        <dbReference type="Proteomes" id="UP000799779"/>
    </source>
</evidence>
<dbReference type="EMBL" id="ML977604">
    <property type="protein sequence ID" value="KAF1998439.1"/>
    <property type="molecule type" value="Genomic_DNA"/>
</dbReference>
<keyword evidence="2" id="KW-1185">Reference proteome</keyword>
<reference evidence="1" key="1">
    <citation type="journal article" date="2020" name="Stud. Mycol.">
        <title>101 Dothideomycetes genomes: a test case for predicting lifestyles and emergence of pathogens.</title>
        <authorList>
            <person name="Haridas S."/>
            <person name="Albert R."/>
            <person name="Binder M."/>
            <person name="Bloem J."/>
            <person name="Labutti K."/>
            <person name="Salamov A."/>
            <person name="Andreopoulos B."/>
            <person name="Baker S."/>
            <person name="Barry K."/>
            <person name="Bills G."/>
            <person name="Bluhm B."/>
            <person name="Cannon C."/>
            <person name="Castanera R."/>
            <person name="Culley D."/>
            <person name="Daum C."/>
            <person name="Ezra D."/>
            <person name="Gonzalez J."/>
            <person name="Henrissat B."/>
            <person name="Kuo A."/>
            <person name="Liang C."/>
            <person name="Lipzen A."/>
            <person name="Lutzoni F."/>
            <person name="Magnuson J."/>
            <person name="Mondo S."/>
            <person name="Nolan M."/>
            <person name="Ohm R."/>
            <person name="Pangilinan J."/>
            <person name="Park H.-J."/>
            <person name="Ramirez L."/>
            <person name="Alfaro M."/>
            <person name="Sun H."/>
            <person name="Tritt A."/>
            <person name="Yoshinaga Y."/>
            <person name="Zwiers L.-H."/>
            <person name="Turgeon B."/>
            <person name="Goodwin S."/>
            <person name="Spatafora J."/>
            <person name="Crous P."/>
            <person name="Grigoriev I."/>
        </authorList>
    </citation>
    <scope>NUCLEOTIDE SEQUENCE</scope>
    <source>
        <strain evidence="1">CBS 123094</strain>
    </source>
</reference>
<dbReference type="AlphaFoldDB" id="A0A6A5WCB0"/>